<evidence type="ECO:0000313" key="2">
    <source>
        <dbReference type="Proteomes" id="UP001157733"/>
    </source>
</evidence>
<dbReference type="RefSeq" id="WP_282011973.1">
    <property type="nucleotide sequence ID" value="NZ_OX336137.1"/>
</dbReference>
<dbReference type="InterPro" id="IPR008869">
    <property type="entry name" value="MlaC/ttg2D"/>
</dbReference>
<proteinExistence type="predicted"/>
<dbReference type="PANTHER" id="PTHR36573:SF1">
    <property type="entry name" value="INTERMEMBRANE PHOSPHOLIPID TRANSPORT SYSTEM BINDING PROTEIN MLAC"/>
    <property type="match status" value="1"/>
</dbReference>
<reference evidence="1 2" key="1">
    <citation type="submission" date="2022-09" db="EMBL/GenBank/DDBJ databases">
        <authorList>
            <person name="Kop L."/>
        </authorList>
    </citation>
    <scope>NUCLEOTIDE SEQUENCE [LARGE SCALE GENOMIC DNA]</scope>
    <source>
        <strain evidence="1 2">347</strain>
    </source>
</reference>
<dbReference type="PANTHER" id="PTHR36573">
    <property type="entry name" value="INTERMEMBRANE PHOSPHOLIPID TRANSPORT SYSTEM BINDING PROTEIN MLAC"/>
    <property type="match status" value="1"/>
</dbReference>
<dbReference type="InterPro" id="IPR042245">
    <property type="entry name" value="Tgt2/MlaC_sf"/>
</dbReference>
<evidence type="ECO:0000313" key="1">
    <source>
        <dbReference type="EMBL" id="CAI2719119.1"/>
    </source>
</evidence>
<dbReference type="Pfam" id="PF05494">
    <property type="entry name" value="MlaC"/>
    <property type="match status" value="1"/>
</dbReference>
<dbReference type="Proteomes" id="UP001157733">
    <property type="component" value="Chromosome"/>
</dbReference>
<keyword evidence="2" id="KW-1185">Reference proteome</keyword>
<accession>A0ABM9HFS3</accession>
<name>A0ABM9HFS3_9BACT</name>
<gene>
    <name evidence="1" type="ORF">NSPWAT_2263</name>
</gene>
<protein>
    <recommendedName>
        <fullName evidence="3">ABC transporter substrate-binding protein</fullName>
    </recommendedName>
</protein>
<sequence>MKKFVIPRSISWKVKLSLVLVLVWTFPHFAFSSIREHDKPVHVSPASLNTSKEVSAIAVTGFAFSQPARVLKETINRVLEVVAQDTLREDARQRRLVLRRVIQDRLNFERMAQSTLQEHWRHRTFYEKHRFVALLQKLLEQSFLQFVENYREGTLHYLEESVQGKFALVKTRVITPSDNASIDYRMVLENGEWRVYDFYVNGVSIVRNYRAQFQKVIERDSFRHLLERLEDQTA</sequence>
<dbReference type="EMBL" id="OX336137">
    <property type="protein sequence ID" value="CAI2719119.1"/>
    <property type="molecule type" value="Genomic_DNA"/>
</dbReference>
<evidence type="ECO:0008006" key="3">
    <source>
        <dbReference type="Google" id="ProtNLM"/>
    </source>
</evidence>
<organism evidence="1 2">
    <name type="scientific">Nitrospina watsonii</name>
    <dbReference type="NCBI Taxonomy" id="1323948"/>
    <lineage>
        <taxon>Bacteria</taxon>
        <taxon>Pseudomonadati</taxon>
        <taxon>Nitrospinota/Tectimicrobiota group</taxon>
        <taxon>Nitrospinota</taxon>
        <taxon>Nitrospinia</taxon>
        <taxon>Nitrospinales</taxon>
        <taxon>Nitrospinaceae</taxon>
        <taxon>Nitrospina</taxon>
    </lineage>
</organism>
<dbReference type="Gene3D" id="3.10.450.710">
    <property type="entry name" value="Tgt2/MlaC"/>
    <property type="match status" value="1"/>
</dbReference>